<proteinExistence type="predicted"/>
<name>A0A2W2H4V3_9ACTN</name>
<organism evidence="1 2">
    <name type="scientific">Spongiactinospora gelatinilytica</name>
    <dbReference type="NCBI Taxonomy" id="2666298"/>
    <lineage>
        <taxon>Bacteria</taxon>
        <taxon>Bacillati</taxon>
        <taxon>Actinomycetota</taxon>
        <taxon>Actinomycetes</taxon>
        <taxon>Streptosporangiales</taxon>
        <taxon>Streptosporangiaceae</taxon>
        <taxon>Spongiactinospora</taxon>
    </lineage>
</organism>
<dbReference type="AlphaFoldDB" id="A0A2W2H4V3"/>
<keyword evidence="2" id="KW-1185">Reference proteome</keyword>
<dbReference type="EMBL" id="POUA01000012">
    <property type="protein sequence ID" value="PZG55651.1"/>
    <property type="molecule type" value="Genomic_DNA"/>
</dbReference>
<evidence type="ECO:0000313" key="1">
    <source>
        <dbReference type="EMBL" id="PZG55651.1"/>
    </source>
</evidence>
<reference evidence="1 2" key="1">
    <citation type="submission" date="2018-01" db="EMBL/GenBank/DDBJ databases">
        <title>Draft genome sequence of Sphaerisporangium sp. 7K107.</title>
        <authorList>
            <person name="Sahin N."/>
            <person name="Saygin H."/>
            <person name="Ay H."/>
        </authorList>
    </citation>
    <scope>NUCLEOTIDE SEQUENCE [LARGE SCALE GENOMIC DNA]</scope>
    <source>
        <strain evidence="1 2">7K107</strain>
    </source>
</reference>
<protein>
    <recommendedName>
        <fullName evidence="3">AP2-like integrase N-terminal domain-containing protein</fullName>
    </recommendedName>
</protein>
<gene>
    <name evidence="1" type="ORF">C1I98_02885</name>
</gene>
<accession>A0A2W2H4V3</accession>
<evidence type="ECO:0008006" key="3">
    <source>
        <dbReference type="Google" id="ProtNLM"/>
    </source>
</evidence>
<sequence length="110" mass="12367">MKASLFNRCGCKDATTGKPLDYSCPQLSKRRHGSHGFVTRIDTTNKGNRRLRRAAFDTQKKAEEAFDHVKDLIKLARDDSTMRRKIADLIFTLKRGAPSPASMTSAETRP</sequence>
<dbReference type="Proteomes" id="UP000248544">
    <property type="component" value="Unassembled WGS sequence"/>
</dbReference>
<comment type="caution">
    <text evidence="1">The sequence shown here is derived from an EMBL/GenBank/DDBJ whole genome shotgun (WGS) entry which is preliminary data.</text>
</comment>
<dbReference type="RefSeq" id="WP_111165491.1">
    <property type="nucleotide sequence ID" value="NZ_POUA01000012.1"/>
</dbReference>
<evidence type="ECO:0000313" key="2">
    <source>
        <dbReference type="Proteomes" id="UP000248544"/>
    </source>
</evidence>